<sequence>MVPFRPRPPWLTGRLQTLRALRWPLPAALTEGHRLWLPLADGDALAAMLHFPEGGARRRPLAVLVHGLTGGEDDPYLREAARGLLRRGFRVLRLNLRGSALSQPRSTSHYHLGRSEDLAQALTALPEALTGDGILVAGWSLGGALALLLLGREAETPGLPRLVGGAAICPPLQPELAHATIDANPILGRALLAQYRREVLAVPARDLPPALRQAALEAGSVQEFEARVTAPRFGYPSYAVFCEVNRPAAVLPRLRVPALLMMAADDPLVPLASMDGIDWSRCPAVLPLPVAGGGHCGFYDWRAEAMSVRALGSFFEGLADQGGAGSAAVAGQWPGGSPSSTARQAASTAAA</sequence>
<keyword evidence="6" id="KW-1185">Reference proteome</keyword>
<dbReference type="PANTHER" id="PTHR10794:SF63">
    <property type="entry name" value="ALPHA_BETA HYDROLASE 1, ISOFORM A"/>
    <property type="match status" value="1"/>
</dbReference>
<keyword evidence="5" id="KW-0378">Hydrolase</keyword>
<comment type="caution">
    <text evidence="5">The sequence shown here is derived from an EMBL/GenBank/DDBJ whole genome shotgun (WGS) entry which is preliminary data.</text>
</comment>
<name>A0A9X1LAH7_9PROT</name>
<dbReference type="EMBL" id="JAJAQI010000054">
    <property type="protein sequence ID" value="MCB4824844.1"/>
    <property type="molecule type" value="Genomic_DNA"/>
</dbReference>
<evidence type="ECO:0000256" key="3">
    <source>
        <dbReference type="SAM" id="MobiDB-lite"/>
    </source>
</evidence>
<accession>A0A9X1LAH7</accession>
<comment type="similarity">
    <text evidence="1">Belongs to the AB hydrolase superfamily. AB hydrolase 4 family.</text>
</comment>
<evidence type="ECO:0000256" key="2">
    <source>
        <dbReference type="PIRSR" id="PIRSR005211-1"/>
    </source>
</evidence>
<evidence type="ECO:0000259" key="4">
    <source>
        <dbReference type="Pfam" id="PF00561"/>
    </source>
</evidence>
<proteinExistence type="inferred from homology"/>
<dbReference type="InterPro" id="IPR029058">
    <property type="entry name" value="AB_hydrolase_fold"/>
</dbReference>
<evidence type="ECO:0000256" key="1">
    <source>
        <dbReference type="ARBA" id="ARBA00010884"/>
    </source>
</evidence>
<dbReference type="Pfam" id="PF00561">
    <property type="entry name" value="Abhydrolase_1"/>
    <property type="match status" value="1"/>
</dbReference>
<organism evidence="5 6">
    <name type="scientific">Roseicella aerolata</name>
    <dbReference type="NCBI Taxonomy" id="2883479"/>
    <lineage>
        <taxon>Bacteria</taxon>
        <taxon>Pseudomonadati</taxon>
        <taxon>Pseudomonadota</taxon>
        <taxon>Alphaproteobacteria</taxon>
        <taxon>Acetobacterales</taxon>
        <taxon>Roseomonadaceae</taxon>
        <taxon>Roseicella</taxon>
    </lineage>
</organism>
<feature type="active site" description="Charge relay system" evidence="2">
    <location>
        <position position="266"/>
    </location>
</feature>
<feature type="region of interest" description="Disordered" evidence="3">
    <location>
        <begin position="329"/>
        <end position="351"/>
    </location>
</feature>
<dbReference type="PANTHER" id="PTHR10794">
    <property type="entry name" value="ABHYDROLASE DOMAIN-CONTAINING PROTEIN"/>
    <property type="match status" value="1"/>
</dbReference>
<dbReference type="SUPFAM" id="SSF53474">
    <property type="entry name" value="alpha/beta-Hydrolases"/>
    <property type="match status" value="1"/>
</dbReference>
<dbReference type="PIRSF" id="PIRSF005211">
    <property type="entry name" value="Ab_hydro_YheT"/>
    <property type="match status" value="1"/>
</dbReference>
<dbReference type="InterPro" id="IPR000073">
    <property type="entry name" value="AB_hydrolase_1"/>
</dbReference>
<dbReference type="InterPro" id="IPR050960">
    <property type="entry name" value="AB_hydrolase_4_sf"/>
</dbReference>
<feature type="active site" description="Charge relay system" evidence="2">
    <location>
        <position position="295"/>
    </location>
</feature>
<dbReference type="InterPro" id="IPR012020">
    <property type="entry name" value="ABHD4"/>
</dbReference>
<evidence type="ECO:0000313" key="5">
    <source>
        <dbReference type="EMBL" id="MCB4824844.1"/>
    </source>
</evidence>
<dbReference type="GO" id="GO:0034338">
    <property type="term" value="F:short-chain carboxylesterase activity"/>
    <property type="evidence" value="ECO:0007669"/>
    <property type="project" value="TreeGrafter"/>
</dbReference>
<gene>
    <name evidence="5" type="ORF">LHA35_24235</name>
</gene>
<dbReference type="GO" id="GO:0047372">
    <property type="term" value="F:monoacylglycerol lipase activity"/>
    <property type="evidence" value="ECO:0007669"/>
    <property type="project" value="TreeGrafter"/>
</dbReference>
<dbReference type="Gene3D" id="3.40.50.1820">
    <property type="entry name" value="alpha/beta hydrolase"/>
    <property type="match status" value="1"/>
</dbReference>
<dbReference type="AlphaFoldDB" id="A0A9X1LAH7"/>
<protein>
    <submittedName>
        <fullName evidence="5">Alpha/beta fold hydrolase</fullName>
    </submittedName>
</protein>
<feature type="active site" description="Charge relay system" evidence="2">
    <location>
        <position position="140"/>
    </location>
</feature>
<dbReference type="RefSeq" id="WP_226613375.1">
    <property type="nucleotide sequence ID" value="NZ_JAJAQI010000054.1"/>
</dbReference>
<evidence type="ECO:0000313" key="6">
    <source>
        <dbReference type="Proteomes" id="UP001139311"/>
    </source>
</evidence>
<dbReference type="Proteomes" id="UP001139311">
    <property type="component" value="Unassembled WGS sequence"/>
</dbReference>
<feature type="domain" description="AB hydrolase-1" evidence="4">
    <location>
        <begin position="63"/>
        <end position="202"/>
    </location>
</feature>
<reference evidence="5" key="1">
    <citation type="submission" date="2021-10" db="EMBL/GenBank/DDBJ databases">
        <title>Roseicella aerolatum sp. nov., isolated from aerosols of e-waste dismantling site.</title>
        <authorList>
            <person name="Qin T."/>
        </authorList>
    </citation>
    <scope>NUCLEOTIDE SEQUENCE</scope>
    <source>
        <strain evidence="5">GB24</strain>
    </source>
</reference>